<evidence type="ECO:0000313" key="1">
    <source>
        <dbReference type="EMBL" id="RKP05593.1"/>
    </source>
</evidence>
<reference evidence="2" key="1">
    <citation type="journal article" date="2018" name="Nat. Microbiol.">
        <title>Leveraging single-cell genomics to expand the fungal tree of life.</title>
        <authorList>
            <person name="Ahrendt S.R."/>
            <person name="Quandt C.A."/>
            <person name="Ciobanu D."/>
            <person name="Clum A."/>
            <person name="Salamov A."/>
            <person name="Andreopoulos B."/>
            <person name="Cheng J.F."/>
            <person name="Woyke T."/>
            <person name="Pelin A."/>
            <person name="Henrissat B."/>
            <person name="Reynolds N.K."/>
            <person name="Benny G.L."/>
            <person name="Smith M.E."/>
            <person name="James T.Y."/>
            <person name="Grigoriev I.V."/>
        </authorList>
    </citation>
    <scope>NUCLEOTIDE SEQUENCE [LARGE SCALE GENOMIC DNA]</scope>
    <source>
        <strain evidence="2">RSA 1356</strain>
    </source>
</reference>
<dbReference type="Proteomes" id="UP000271241">
    <property type="component" value="Unassembled WGS sequence"/>
</dbReference>
<name>A0A4P9XIP6_9FUNG</name>
<sequence length="188" mass="20328">MCATRATCLGEESAGWRALPQKEGRHRLGADQAKSTALSGPMGGATGITDVAQQHLCRIDDFQQVAGIMKRYTSIVKERHGINSDDARAMKKESPPVNEEGAHRVVPSPARLVWLFATRAGDVPRKRDTMEMVQPEWIPRVAAFLSCGNGGRNARTCFALRSLITRVSGGEAIDRIASENGCIHACTG</sequence>
<proteinExistence type="predicted"/>
<protein>
    <submittedName>
        <fullName evidence="1">Uncharacterized protein</fullName>
    </submittedName>
</protein>
<keyword evidence="2" id="KW-1185">Reference proteome</keyword>
<evidence type="ECO:0000313" key="2">
    <source>
        <dbReference type="Proteomes" id="UP000271241"/>
    </source>
</evidence>
<dbReference type="AlphaFoldDB" id="A0A4P9XIP6"/>
<gene>
    <name evidence="1" type="ORF">THASP1DRAFT_25930</name>
</gene>
<dbReference type="EMBL" id="KZ993082">
    <property type="protein sequence ID" value="RKP05593.1"/>
    <property type="molecule type" value="Genomic_DNA"/>
</dbReference>
<organism evidence="1 2">
    <name type="scientific">Thamnocephalis sphaerospora</name>
    <dbReference type="NCBI Taxonomy" id="78915"/>
    <lineage>
        <taxon>Eukaryota</taxon>
        <taxon>Fungi</taxon>
        <taxon>Fungi incertae sedis</taxon>
        <taxon>Zoopagomycota</taxon>
        <taxon>Zoopagomycotina</taxon>
        <taxon>Zoopagomycetes</taxon>
        <taxon>Zoopagales</taxon>
        <taxon>Sigmoideomycetaceae</taxon>
        <taxon>Thamnocephalis</taxon>
    </lineage>
</organism>
<accession>A0A4P9XIP6</accession>